<keyword evidence="4" id="KW-1185">Reference proteome</keyword>
<accession>A0ABT6AMK8</accession>
<feature type="transmembrane region" description="Helical" evidence="1">
    <location>
        <begin position="40"/>
        <end position="58"/>
    </location>
</feature>
<protein>
    <submittedName>
        <fullName evidence="3">DUF5668 domain-containing protein</fullName>
    </submittedName>
</protein>
<feature type="domain" description="LiaI-LiaF-like transmembrane region" evidence="2">
    <location>
        <begin position="11"/>
        <end position="52"/>
    </location>
</feature>
<reference evidence="3 4" key="1">
    <citation type="submission" date="2023-03" db="EMBL/GenBank/DDBJ databases">
        <title>Draft assemblies of triclosan tolerant bacteria isolated from returned activated sludge.</title>
        <authorList>
            <person name="Van Hamelsveld S."/>
        </authorList>
    </citation>
    <scope>NUCLEOTIDE SEQUENCE [LARGE SCALE GENOMIC DNA]</scope>
    <source>
        <strain evidence="3 4">GW210010_S58</strain>
    </source>
</reference>
<proteinExistence type="predicted"/>
<evidence type="ECO:0000313" key="3">
    <source>
        <dbReference type="EMBL" id="MDF3833006.1"/>
    </source>
</evidence>
<dbReference type="EMBL" id="JARJLM010000150">
    <property type="protein sequence ID" value="MDF3833006.1"/>
    <property type="molecule type" value="Genomic_DNA"/>
</dbReference>
<keyword evidence="1" id="KW-1133">Transmembrane helix</keyword>
<keyword evidence="1" id="KW-0472">Membrane</keyword>
<sequence>MKQGRGGKGLIAPVVLILLGGIFLAQNTGVLPEYVAREGWPLLLVAVGVLLLVRRLVWRRVNQRGTGQ</sequence>
<dbReference type="Pfam" id="PF18917">
    <property type="entry name" value="LiaI-LiaF-like_TM1"/>
    <property type="match status" value="1"/>
</dbReference>
<evidence type="ECO:0000256" key="1">
    <source>
        <dbReference type="SAM" id="Phobius"/>
    </source>
</evidence>
<name>A0ABT6AMK8_9BURK</name>
<dbReference type="InterPro" id="IPR043726">
    <property type="entry name" value="LiaI-LiaF-like_TM1"/>
</dbReference>
<keyword evidence="1" id="KW-0812">Transmembrane</keyword>
<gene>
    <name evidence="3" type="ORF">P3W85_08595</name>
</gene>
<evidence type="ECO:0000313" key="4">
    <source>
        <dbReference type="Proteomes" id="UP001216674"/>
    </source>
</evidence>
<dbReference type="RefSeq" id="WP_276264457.1">
    <property type="nucleotide sequence ID" value="NZ_JARJLM010000150.1"/>
</dbReference>
<evidence type="ECO:0000259" key="2">
    <source>
        <dbReference type="Pfam" id="PF18917"/>
    </source>
</evidence>
<organism evidence="3 4">
    <name type="scientific">Cupriavidus basilensis</name>
    <dbReference type="NCBI Taxonomy" id="68895"/>
    <lineage>
        <taxon>Bacteria</taxon>
        <taxon>Pseudomonadati</taxon>
        <taxon>Pseudomonadota</taxon>
        <taxon>Betaproteobacteria</taxon>
        <taxon>Burkholderiales</taxon>
        <taxon>Burkholderiaceae</taxon>
        <taxon>Cupriavidus</taxon>
    </lineage>
</organism>
<dbReference type="Proteomes" id="UP001216674">
    <property type="component" value="Unassembled WGS sequence"/>
</dbReference>
<comment type="caution">
    <text evidence="3">The sequence shown here is derived from an EMBL/GenBank/DDBJ whole genome shotgun (WGS) entry which is preliminary data.</text>
</comment>